<proteinExistence type="predicted"/>
<evidence type="ECO:0000313" key="3">
    <source>
        <dbReference type="Proteomes" id="UP001595712"/>
    </source>
</evidence>
<dbReference type="EMBL" id="JBHRWO010000015">
    <property type="protein sequence ID" value="MFC3494300.1"/>
    <property type="molecule type" value="Genomic_DNA"/>
</dbReference>
<keyword evidence="3" id="KW-1185">Reference proteome</keyword>
<comment type="caution">
    <text evidence="2">The sequence shown here is derived from an EMBL/GenBank/DDBJ whole genome shotgun (WGS) entry which is preliminary data.</text>
</comment>
<feature type="transmembrane region" description="Helical" evidence="1">
    <location>
        <begin position="46"/>
        <end position="66"/>
    </location>
</feature>
<feature type="transmembrane region" description="Helical" evidence="1">
    <location>
        <begin position="99"/>
        <end position="118"/>
    </location>
</feature>
<evidence type="ECO:0000256" key="1">
    <source>
        <dbReference type="SAM" id="Phobius"/>
    </source>
</evidence>
<protein>
    <recommendedName>
        <fullName evidence="4">DUF308 domain-containing protein</fullName>
    </recommendedName>
</protein>
<accession>A0ABV7Q0X3</accession>
<organism evidence="2 3">
    <name type="scientific">Glycomyces rhizosphaerae</name>
    <dbReference type="NCBI Taxonomy" id="2054422"/>
    <lineage>
        <taxon>Bacteria</taxon>
        <taxon>Bacillati</taxon>
        <taxon>Actinomycetota</taxon>
        <taxon>Actinomycetes</taxon>
        <taxon>Glycomycetales</taxon>
        <taxon>Glycomycetaceae</taxon>
        <taxon>Glycomyces</taxon>
    </lineage>
</organism>
<keyword evidence="1" id="KW-1133">Transmembrane helix</keyword>
<feature type="transmembrane region" description="Helical" evidence="1">
    <location>
        <begin position="21"/>
        <end position="40"/>
    </location>
</feature>
<evidence type="ECO:0000313" key="2">
    <source>
        <dbReference type="EMBL" id="MFC3494300.1"/>
    </source>
</evidence>
<keyword evidence="1" id="KW-0472">Membrane</keyword>
<name>A0ABV7Q0X3_9ACTN</name>
<keyword evidence="1" id="KW-0812">Transmembrane</keyword>
<dbReference type="RefSeq" id="WP_387977918.1">
    <property type="nucleotide sequence ID" value="NZ_JBHRWO010000015.1"/>
</dbReference>
<reference evidence="3" key="1">
    <citation type="journal article" date="2019" name="Int. J. Syst. Evol. Microbiol.">
        <title>The Global Catalogue of Microorganisms (GCM) 10K type strain sequencing project: providing services to taxonomists for standard genome sequencing and annotation.</title>
        <authorList>
            <consortium name="The Broad Institute Genomics Platform"/>
            <consortium name="The Broad Institute Genome Sequencing Center for Infectious Disease"/>
            <person name="Wu L."/>
            <person name="Ma J."/>
        </authorList>
    </citation>
    <scope>NUCLEOTIDE SEQUENCE [LARGE SCALE GENOMIC DNA]</scope>
    <source>
        <strain evidence="3">CGMCC 4.7396</strain>
    </source>
</reference>
<dbReference type="Proteomes" id="UP001595712">
    <property type="component" value="Unassembled WGS sequence"/>
</dbReference>
<evidence type="ECO:0008006" key="4">
    <source>
        <dbReference type="Google" id="ProtNLM"/>
    </source>
</evidence>
<sequence length="136" mass="14218">MDNPAIEDPPGTRPVYQRPMPWQIIVALVLIGLAVLSSAMTAVLTFSVVAALSALIWIALGVCIVARLDRARNLAMAFNLVNILIAVLLTLAFAALGAIAALTAASGAFSLGMIFLLGSDASKAYTYKVGLRSSQD</sequence>
<gene>
    <name evidence="2" type="ORF">ACFO8M_17590</name>
</gene>